<feature type="region of interest" description="Disordered" evidence="1">
    <location>
        <begin position="1"/>
        <end position="166"/>
    </location>
</feature>
<reference evidence="2" key="1">
    <citation type="submission" date="2023-03" db="EMBL/GenBank/DDBJ databases">
        <title>Massive genome expansion in bonnet fungi (Mycena s.s.) driven by repeated elements and novel gene families across ecological guilds.</title>
        <authorList>
            <consortium name="Lawrence Berkeley National Laboratory"/>
            <person name="Harder C.B."/>
            <person name="Miyauchi S."/>
            <person name="Viragh M."/>
            <person name="Kuo A."/>
            <person name="Thoen E."/>
            <person name="Andreopoulos B."/>
            <person name="Lu D."/>
            <person name="Skrede I."/>
            <person name="Drula E."/>
            <person name="Henrissat B."/>
            <person name="Morin E."/>
            <person name="Kohler A."/>
            <person name="Barry K."/>
            <person name="LaButti K."/>
            <person name="Morin E."/>
            <person name="Salamov A."/>
            <person name="Lipzen A."/>
            <person name="Mereny Z."/>
            <person name="Hegedus B."/>
            <person name="Baldrian P."/>
            <person name="Stursova M."/>
            <person name="Weitz H."/>
            <person name="Taylor A."/>
            <person name="Grigoriev I.V."/>
            <person name="Nagy L.G."/>
            <person name="Martin F."/>
            <person name="Kauserud H."/>
        </authorList>
    </citation>
    <scope>NUCLEOTIDE SEQUENCE</scope>
    <source>
        <strain evidence="2">9284</strain>
    </source>
</reference>
<proteinExistence type="predicted"/>
<gene>
    <name evidence="2" type="ORF">FB45DRAFT_925807</name>
</gene>
<feature type="compositionally biased region" description="Low complexity" evidence="1">
    <location>
        <begin position="416"/>
        <end position="444"/>
    </location>
</feature>
<feature type="region of interest" description="Disordered" evidence="1">
    <location>
        <begin position="357"/>
        <end position="446"/>
    </location>
</feature>
<feature type="region of interest" description="Disordered" evidence="1">
    <location>
        <begin position="524"/>
        <end position="545"/>
    </location>
</feature>
<organism evidence="2 3">
    <name type="scientific">Roridomyces roridus</name>
    <dbReference type="NCBI Taxonomy" id="1738132"/>
    <lineage>
        <taxon>Eukaryota</taxon>
        <taxon>Fungi</taxon>
        <taxon>Dikarya</taxon>
        <taxon>Basidiomycota</taxon>
        <taxon>Agaricomycotina</taxon>
        <taxon>Agaricomycetes</taxon>
        <taxon>Agaricomycetidae</taxon>
        <taxon>Agaricales</taxon>
        <taxon>Marasmiineae</taxon>
        <taxon>Mycenaceae</taxon>
        <taxon>Roridomyces</taxon>
    </lineage>
</organism>
<feature type="compositionally biased region" description="Pro residues" evidence="1">
    <location>
        <begin position="399"/>
        <end position="415"/>
    </location>
</feature>
<evidence type="ECO:0000313" key="2">
    <source>
        <dbReference type="EMBL" id="KAJ7623492.1"/>
    </source>
</evidence>
<feature type="compositionally biased region" description="Low complexity" evidence="1">
    <location>
        <begin position="118"/>
        <end position="128"/>
    </location>
</feature>
<feature type="non-terminal residue" evidence="2">
    <location>
        <position position="894"/>
    </location>
</feature>
<evidence type="ECO:0000256" key="1">
    <source>
        <dbReference type="SAM" id="MobiDB-lite"/>
    </source>
</evidence>
<dbReference type="Proteomes" id="UP001221142">
    <property type="component" value="Unassembled WGS sequence"/>
</dbReference>
<feature type="region of interest" description="Disordered" evidence="1">
    <location>
        <begin position="692"/>
        <end position="731"/>
    </location>
</feature>
<sequence>MDNPWANAWEEPSTTSKKPPPAFATDVQDDDEEDIAIPSWEPPASFSDQNSLWGARSPAHDKFPVWHSSYEDLPLGKSTTSLPAMEDIQPEEASEDEEEEEQAQLEPEPESEPEPEIAVEPPELSSEPSPSPSPPVSAPGSPDAFGTFETGLDDLPPTSDPWTPAAATFVPEHTDSAWGDAAWEPSADDHETPAVVDEWEAAKQQKDMQDKHVPPELLASILLQFTELADDLYPTLPRPSLDPSDYRASRHKGLDGIDSLNPTIMRLLPTDLTLPPPRPFPKSAIAKHTSEGLRLVAPLSRYGSTKGSTAWEASIKNRPEVVGWRLLETKKEEAAVVDKKKSGHGGLLSFFGRLEGANARPSTPRASVDSVRSPTGSNKSPTASTAASAAVSPIASSSTPPPPLPLPTTPTPTPPLISQSLSDTSLDTDATTVTPAPSAATNSTGHQNLALSEGDFDFLADIEGAAAESSFNEDTNSPIMGAFFDKPVPLPAKLPPPPRLGEKSPVSDLPIFGDYNPSPPLKPTAPPMVASISAPAPAPKPMPAGEFDIDFSAWGLDDEVKTSEPMAIRPPPKQVLNTRAVTNTRGAAPPPRRAPTAIMSSGPSKPSAVVPNSMGRSTSYLLLELRHPLPLSPPPPGSKPATAKPAPALLDDDDEFSDFHAHTPTSLPTSNSFSSQQILFASTSNSSVSSDLFDDFDDFMQASPQEPTTLRTPSPPRPPSKPSHITLPTPLSLDAHGDDDTPLALIAAHGSSSHQPTSGVRWPAPASPLPEIHAIVAPPNAKPDLDPFGFGASTMQAQQVAFLGNGPPKALSPPPPASTPPVLAPPPGFSMRATSPPVLAPPSGFTAAPMRAMSPPVLAPPPGFSAAPMRAMSPPVLAPPPGFSAAPMRATSPP</sequence>
<feature type="region of interest" description="Disordered" evidence="1">
    <location>
        <begin position="563"/>
        <end position="613"/>
    </location>
</feature>
<feature type="region of interest" description="Disordered" evidence="1">
    <location>
        <begin position="804"/>
        <end position="853"/>
    </location>
</feature>
<keyword evidence="3" id="KW-1185">Reference proteome</keyword>
<comment type="caution">
    <text evidence="2">The sequence shown here is derived from an EMBL/GenBank/DDBJ whole genome shotgun (WGS) entry which is preliminary data.</text>
</comment>
<protein>
    <submittedName>
        <fullName evidence="2">Uncharacterized protein</fullName>
    </submittedName>
</protein>
<feature type="compositionally biased region" description="Polar residues" evidence="1">
    <location>
        <begin position="360"/>
        <end position="379"/>
    </location>
</feature>
<evidence type="ECO:0000313" key="3">
    <source>
        <dbReference type="Proteomes" id="UP001221142"/>
    </source>
</evidence>
<feature type="compositionally biased region" description="Low complexity" evidence="1">
    <location>
        <begin position="639"/>
        <end position="649"/>
    </location>
</feature>
<feature type="compositionally biased region" description="Low complexity" evidence="1">
    <location>
        <begin position="380"/>
        <end position="398"/>
    </location>
</feature>
<feature type="compositionally biased region" description="Polar residues" evidence="1">
    <location>
        <begin position="663"/>
        <end position="673"/>
    </location>
</feature>
<feature type="region of interest" description="Disordered" evidence="1">
    <location>
        <begin position="625"/>
        <end position="673"/>
    </location>
</feature>
<name>A0AAD7FH06_9AGAR</name>
<feature type="compositionally biased region" description="Acidic residues" evidence="1">
    <location>
        <begin position="88"/>
        <end position="117"/>
    </location>
</feature>
<dbReference type="AlphaFoldDB" id="A0AAD7FH06"/>
<accession>A0AAD7FH06</accession>
<feature type="compositionally biased region" description="Pro residues" evidence="1">
    <location>
        <begin position="810"/>
        <end position="828"/>
    </location>
</feature>
<dbReference type="EMBL" id="JARKIF010000014">
    <property type="protein sequence ID" value="KAJ7623492.1"/>
    <property type="molecule type" value="Genomic_DNA"/>
</dbReference>